<dbReference type="PANTHER" id="PTHR47268">
    <property type="entry name" value="ACYLPHOSPHATASE"/>
    <property type="match status" value="1"/>
</dbReference>
<comment type="similarity">
    <text evidence="2">Belongs to the acylphosphatase family.</text>
</comment>
<evidence type="ECO:0000313" key="4">
    <source>
        <dbReference type="EMBL" id="SDJ97603.1"/>
    </source>
</evidence>
<dbReference type="PROSITE" id="PS51160">
    <property type="entry name" value="ACYLPHOSPHATASE_3"/>
    <property type="match status" value="1"/>
</dbReference>
<evidence type="ECO:0000256" key="2">
    <source>
        <dbReference type="RuleBase" id="RU004168"/>
    </source>
</evidence>
<organism evidence="4 5">
    <name type="scientific">Methanoculleus thermophilus</name>
    <dbReference type="NCBI Taxonomy" id="2200"/>
    <lineage>
        <taxon>Archaea</taxon>
        <taxon>Methanobacteriati</taxon>
        <taxon>Methanobacteriota</taxon>
        <taxon>Stenosarchaea group</taxon>
        <taxon>Methanomicrobia</taxon>
        <taxon>Methanomicrobiales</taxon>
        <taxon>Methanomicrobiaceae</taxon>
        <taxon>Methanoculleus</taxon>
    </lineage>
</organism>
<dbReference type="InterPro" id="IPR036046">
    <property type="entry name" value="Acylphosphatase-like_dom_sf"/>
</dbReference>
<dbReference type="OrthoDB" id="6643at2157"/>
<dbReference type="Proteomes" id="UP000326500">
    <property type="component" value="Unassembled WGS sequence"/>
</dbReference>
<evidence type="ECO:0000313" key="5">
    <source>
        <dbReference type="Proteomes" id="UP000326500"/>
    </source>
</evidence>
<dbReference type="PROSITE" id="PS00150">
    <property type="entry name" value="ACYLPHOSPHATASE_1"/>
    <property type="match status" value="1"/>
</dbReference>
<feature type="domain" description="Acylphosphatase-like" evidence="3">
    <location>
        <begin position="3"/>
        <end position="89"/>
    </location>
</feature>
<sequence length="96" mass="10373">MKTIEIRISGRVQGVGFRACIKKIATNLGVGGEVMNLPDGTVLITATGEPVILDKFVSMLYGCPRVVIRDLSQQEISPAAPYPGFIIQRGGYQYST</sequence>
<protein>
    <recommendedName>
        <fullName evidence="1">acylphosphatase</fullName>
        <ecNumber evidence="1">3.6.1.7</ecNumber>
    </recommendedName>
</protein>
<reference evidence="4 5" key="1">
    <citation type="submission" date="2016-10" db="EMBL/GenBank/DDBJ databases">
        <authorList>
            <person name="Varghese N."/>
            <person name="Submissions S."/>
        </authorList>
    </citation>
    <scope>NUCLEOTIDE SEQUENCE [LARGE SCALE GENOMIC DNA]</scope>
    <source>
        <strain evidence="4 5">DSM 2373</strain>
    </source>
</reference>
<dbReference type="Gene3D" id="3.30.70.100">
    <property type="match status" value="1"/>
</dbReference>
<accession>A0A1G8Y4F3</accession>
<dbReference type="InterPro" id="IPR001792">
    <property type="entry name" value="Acylphosphatase-like_dom"/>
</dbReference>
<dbReference type="GO" id="GO:0003998">
    <property type="term" value="F:acylphosphatase activity"/>
    <property type="evidence" value="ECO:0007669"/>
    <property type="project" value="UniProtKB-EC"/>
</dbReference>
<dbReference type="EC" id="3.6.1.7" evidence="1"/>
<evidence type="ECO:0000259" key="3">
    <source>
        <dbReference type="PROSITE" id="PS51160"/>
    </source>
</evidence>
<keyword evidence="1" id="KW-0378">Hydrolase</keyword>
<name>A0A1G8Y4F3_9EURY</name>
<feature type="active site" evidence="1">
    <location>
        <position position="36"/>
    </location>
</feature>
<dbReference type="RefSeq" id="WP_066954885.1">
    <property type="nucleotide sequence ID" value="NZ_BCNX01000004.1"/>
</dbReference>
<dbReference type="STRING" id="2200.GCA_001571405_00445"/>
<gene>
    <name evidence="4" type="ORF">SAMN04488571_102213</name>
</gene>
<dbReference type="AlphaFoldDB" id="A0A1G8Y4F3"/>
<comment type="catalytic activity">
    <reaction evidence="1">
        <text>an acyl phosphate + H2O = a carboxylate + phosphate + H(+)</text>
        <dbReference type="Rhea" id="RHEA:14965"/>
        <dbReference type="ChEBI" id="CHEBI:15377"/>
        <dbReference type="ChEBI" id="CHEBI:15378"/>
        <dbReference type="ChEBI" id="CHEBI:29067"/>
        <dbReference type="ChEBI" id="CHEBI:43474"/>
        <dbReference type="ChEBI" id="CHEBI:59918"/>
        <dbReference type="EC" id="3.6.1.7"/>
    </reaction>
</comment>
<evidence type="ECO:0000256" key="1">
    <source>
        <dbReference type="PROSITE-ProRule" id="PRU00520"/>
    </source>
</evidence>
<dbReference type="EMBL" id="FNFT01000002">
    <property type="protein sequence ID" value="SDJ97603.1"/>
    <property type="molecule type" value="Genomic_DNA"/>
</dbReference>
<feature type="active site" evidence="1">
    <location>
        <position position="18"/>
    </location>
</feature>
<proteinExistence type="inferred from homology"/>
<dbReference type="InterPro" id="IPR017968">
    <property type="entry name" value="Acylphosphatase_CS"/>
</dbReference>
<dbReference type="PANTHER" id="PTHR47268:SF4">
    <property type="entry name" value="ACYLPHOSPHATASE"/>
    <property type="match status" value="1"/>
</dbReference>
<dbReference type="InterPro" id="IPR020456">
    <property type="entry name" value="Acylphosphatase"/>
</dbReference>
<dbReference type="SUPFAM" id="SSF54975">
    <property type="entry name" value="Acylphosphatase/BLUF domain-like"/>
    <property type="match status" value="1"/>
</dbReference>
<keyword evidence="5" id="KW-1185">Reference proteome</keyword>
<dbReference type="Pfam" id="PF00708">
    <property type="entry name" value="Acylphosphatase"/>
    <property type="match status" value="1"/>
</dbReference>